<dbReference type="RefSeq" id="XP_004356424.1">
    <property type="nucleotide sequence ID" value="XM_004356371.1"/>
</dbReference>
<keyword evidence="4 7" id="KW-0862">Zinc</keyword>
<dbReference type="SUPFAM" id="SSF55620">
    <property type="entry name" value="Tetrahydrobiopterin biosynthesis enzymes-like"/>
    <property type="match status" value="1"/>
</dbReference>
<dbReference type="EC" id="4.2.3.12" evidence="7"/>
<dbReference type="GO" id="GO:0005739">
    <property type="term" value="C:mitochondrion"/>
    <property type="evidence" value="ECO:0007669"/>
    <property type="project" value="TreeGrafter"/>
</dbReference>
<feature type="binding site" evidence="9">
    <location>
        <position position="12"/>
    </location>
    <ligand>
        <name>Zn(2+)</name>
        <dbReference type="ChEBI" id="CHEBI:29105"/>
    </ligand>
</feature>
<dbReference type="Proteomes" id="UP000007797">
    <property type="component" value="Unassembled WGS sequence"/>
</dbReference>
<sequence length="129" mass="14950">MYDHHTLLYFSHRLYSHELTLEENKQIYGKCINQHGHNYVLEVSVKGAVDPKTGMFINITELKSIIATEVLDILDHRTLEDLEPLKGIVTTTENVAVWIWGALHKKLGNLLFEVKIEETEKNFVIYRGE</sequence>
<evidence type="ECO:0000256" key="5">
    <source>
        <dbReference type="ARBA" id="ARBA00023007"/>
    </source>
</evidence>
<gene>
    <name evidence="10" type="primary">ptsA</name>
    <name evidence="10" type="ORF">DFA_08941</name>
</gene>
<dbReference type="EMBL" id="GL883021">
    <property type="protein sequence ID" value="EGG17940.1"/>
    <property type="molecule type" value="Genomic_DNA"/>
</dbReference>
<dbReference type="Gene3D" id="3.30.479.10">
    <property type="entry name" value="6-pyruvoyl tetrahydropterin synthase/QueD"/>
    <property type="match status" value="1"/>
</dbReference>
<dbReference type="GO" id="GO:0003874">
    <property type="term" value="F:6-pyruvoyltetrahydropterin synthase activity"/>
    <property type="evidence" value="ECO:0007669"/>
    <property type="project" value="UniProtKB-EC"/>
</dbReference>
<comment type="cofactor">
    <cofactor evidence="7 9">
        <name>Zn(2+)</name>
        <dbReference type="ChEBI" id="CHEBI:29105"/>
    </cofactor>
    <text evidence="7 9">Binds 1 zinc ion per subunit.</text>
</comment>
<evidence type="ECO:0000313" key="10">
    <source>
        <dbReference type="EMBL" id="EGG17940.1"/>
    </source>
</evidence>
<comment type="similarity">
    <text evidence="2 7">Belongs to the PTPS family.</text>
</comment>
<proteinExistence type="inferred from homology"/>
<evidence type="ECO:0000256" key="3">
    <source>
        <dbReference type="ARBA" id="ARBA00022723"/>
    </source>
</evidence>
<dbReference type="InterPro" id="IPR007115">
    <property type="entry name" value="6-PTP_synth/QueD"/>
</dbReference>
<dbReference type="PANTHER" id="PTHR12589">
    <property type="entry name" value="PYRUVOYL TETRAHYDROBIOPTERIN SYNTHASE"/>
    <property type="match status" value="1"/>
</dbReference>
<evidence type="ECO:0000256" key="6">
    <source>
        <dbReference type="ARBA" id="ARBA00023239"/>
    </source>
</evidence>
<organism evidence="10 11">
    <name type="scientific">Cavenderia fasciculata</name>
    <name type="common">Slime mold</name>
    <name type="synonym">Dictyostelium fasciculatum</name>
    <dbReference type="NCBI Taxonomy" id="261658"/>
    <lineage>
        <taxon>Eukaryota</taxon>
        <taxon>Amoebozoa</taxon>
        <taxon>Evosea</taxon>
        <taxon>Eumycetozoa</taxon>
        <taxon>Dictyostelia</taxon>
        <taxon>Acytosteliales</taxon>
        <taxon>Cavenderiaceae</taxon>
        <taxon>Cavenderia</taxon>
    </lineage>
</organism>
<feature type="binding site" evidence="9">
    <location>
        <position position="37"/>
    </location>
    <ligand>
        <name>Zn(2+)</name>
        <dbReference type="ChEBI" id="CHEBI:29105"/>
    </ligand>
</feature>
<dbReference type="GO" id="GO:0006729">
    <property type="term" value="P:tetrahydrobiopterin biosynthetic process"/>
    <property type="evidence" value="ECO:0007669"/>
    <property type="project" value="UniProtKB-UniPathway"/>
</dbReference>
<comment type="pathway">
    <text evidence="1 7">Cofactor biosynthesis; tetrahydrobiopterin biosynthesis; tetrahydrobiopterin from 7,8-dihydroneopterin triphosphate: step 1/3.</text>
</comment>
<keyword evidence="6 7" id="KW-0456">Lyase</keyword>
<feature type="binding site" evidence="9">
    <location>
        <position position="35"/>
    </location>
    <ligand>
        <name>Zn(2+)</name>
        <dbReference type="ChEBI" id="CHEBI:29105"/>
    </ligand>
</feature>
<dbReference type="AlphaFoldDB" id="F4Q547"/>
<comment type="catalytic activity">
    <reaction evidence="7">
        <text>7,8-dihydroneopterin 3'-triphosphate = 6-pyruvoyl-5,6,7,8-tetrahydropterin + triphosphate + H(+)</text>
        <dbReference type="Rhea" id="RHEA:22048"/>
        <dbReference type="ChEBI" id="CHEBI:15378"/>
        <dbReference type="ChEBI" id="CHEBI:18036"/>
        <dbReference type="ChEBI" id="CHEBI:58462"/>
        <dbReference type="ChEBI" id="CHEBI:136564"/>
        <dbReference type="EC" id="4.2.3.12"/>
    </reaction>
</comment>
<evidence type="ECO:0000256" key="4">
    <source>
        <dbReference type="ARBA" id="ARBA00022833"/>
    </source>
</evidence>
<evidence type="ECO:0000256" key="2">
    <source>
        <dbReference type="ARBA" id="ARBA00009164"/>
    </source>
</evidence>
<dbReference type="OMA" id="HFNAAHK"/>
<feature type="active site" description="Charge relay system" evidence="8">
    <location>
        <position position="118"/>
    </location>
</feature>
<dbReference type="KEGG" id="dfa:DFA_08941"/>
<dbReference type="GeneID" id="14868800"/>
<protein>
    <recommendedName>
        <fullName evidence="7">6-pyruvoyl tetrahydrobiopterin synthase</fullName>
        <shortName evidence="7">PTP synthase</shortName>
        <shortName evidence="7">PTPS</shortName>
        <ecNumber evidence="7">4.2.3.12</ecNumber>
    </recommendedName>
</protein>
<evidence type="ECO:0000256" key="1">
    <source>
        <dbReference type="ARBA" id="ARBA00005126"/>
    </source>
</evidence>
<evidence type="ECO:0000256" key="8">
    <source>
        <dbReference type="PIRSR" id="PIRSR006113-1"/>
    </source>
</evidence>
<evidence type="ECO:0000256" key="7">
    <source>
        <dbReference type="PIRNR" id="PIRNR006113"/>
    </source>
</evidence>
<evidence type="ECO:0000256" key="9">
    <source>
        <dbReference type="PIRSR" id="PIRSR006113-2"/>
    </source>
</evidence>
<dbReference type="GO" id="GO:0046656">
    <property type="term" value="P:folic acid biosynthetic process"/>
    <property type="evidence" value="ECO:0007669"/>
    <property type="project" value="EnsemblProtists"/>
</dbReference>
<keyword evidence="3 7" id="KW-0479">Metal-binding</keyword>
<reference evidence="11" key="1">
    <citation type="journal article" date="2011" name="Genome Res.">
        <title>Phylogeny-wide analysis of social amoeba genomes highlights ancient origins for complex intercellular communication.</title>
        <authorList>
            <person name="Heidel A.J."/>
            <person name="Lawal H.M."/>
            <person name="Felder M."/>
            <person name="Schilde C."/>
            <person name="Helps N.R."/>
            <person name="Tunggal B."/>
            <person name="Rivero F."/>
            <person name="John U."/>
            <person name="Schleicher M."/>
            <person name="Eichinger L."/>
            <person name="Platzer M."/>
            <person name="Noegel A.A."/>
            <person name="Schaap P."/>
            <person name="Gloeckner G."/>
        </authorList>
    </citation>
    <scope>NUCLEOTIDE SEQUENCE [LARGE SCALE GENOMIC DNA]</scope>
    <source>
        <strain evidence="11">SH3</strain>
    </source>
</reference>
<dbReference type="PIRSF" id="PIRSF006113">
    <property type="entry name" value="PTP_synth"/>
    <property type="match status" value="1"/>
</dbReference>
<name>F4Q547_CACFS</name>
<accession>F4Q547</accession>
<dbReference type="Pfam" id="PF01242">
    <property type="entry name" value="PTPS"/>
    <property type="match status" value="1"/>
</dbReference>
<dbReference type="GO" id="GO:0006979">
    <property type="term" value="P:response to oxidative stress"/>
    <property type="evidence" value="ECO:0007669"/>
    <property type="project" value="EnsemblProtists"/>
</dbReference>
<dbReference type="FunFam" id="3.30.479.10:FF:000003">
    <property type="entry name" value="6-pyruvoyl tetrahydrobiopterin synthase"/>
    <property type="match status" value="1"/>
</dbReference>
<dbReference type="GO" id="GO:0046872">
    <property type="term" value="F:metal ion binding"/>
    <property type="evidence" value="ECO:0007669"/>
    <property type="project" value="UniProtKB-KW"/>
</dbReference>
<dbReference type="PANTHER" id="PTHR12589:SF7">
    <property type="entry name" value="6-PYRUVOYL TETRAHYDROBIOPTERIN SYNTHASE"/>
    <property type="match status" value="1"/>
</dbReference>
<dbReference type="STRING" id="1054147.F4Q547"/>
<dbReference type="UniPathway" id="UPA00849">
    <property type="reaction ID" value="UER00819"/>
</dbReference>
<evidence type="ECO:0000313" key="11">
    <source>
        <dbReference type="Proteomes" id="UP000007797"/>
    </source>
</evidence>
<feature type="active site" description="Proton acceptor" evidence="8">
    <location>
        <position position="31"/>
    </location>
</feature>
<keyword evidence="11" id="KW-1185">Reference proteome</keyword>
<feature type="active site" description="Charge relay system" evidence="8">
    <location>
        <position position="76"/>
    </location>
</feature>
<keyword evidence="5 7" id="KW-0783">Tetrahydrobiopterin biosynthesis</keyword>
<dbReference type="InterPro" id="IPR038418">
    <property type="entry name" value="6-PTP_synth/QueD_sf"/>
</dbReference>
<dbReference type="OrthoDB" id="14045at2759"/>